<dbReference type="PANTHER" id="PTHR43303:SF3">
    <property type="entry name" value="BLR3436 PROTEIN"/>
    <property type="match status" value="1"/>
</dbReference>
<accession>A0A516H350</accession>
<dbReference type="EMBL" id="CP041636">
    <property type="protein sequence ID" value="QDO98000.1"/>
    <property type="molecule type" value="Genomic_DNA"/>
</dbReference>
<dbReference type="SUPFAM" id="SSF51395">
    <property type="entry name" value="FMN-linked oxidoreductases"/>
    <property type="match status" value="1"/>
</dbReference>
<keyword evidence="4" id="KW-1185">Reference proteome</keyword>
<reference evidence="3 4" key="1">
    <citation type="submission" date="2019-07" db="EMBL/GenBank/DDBJ databases">
        <title>Genome sequencing for Ferrovibrio sp. K5.</title>
        <authorList>
            <person name="Park S.-J."/>
        </authorList>
    </citation>
    <scope>NUCLEOTIDE SEQUENCE [LARGE SCALE GENOMIC DNA]</scope>
    <source>
        <strain evidence="3 4">K5</strain>
    </source>
</reference>
<dbReference type="OrthoDB" id="9804454at2"/>
<dbReference type="InterPro" id="IPR013785">
    <property type="entry name" value="Aldolase_TIM"/>
</dbReference>
<name>A0A516H350_9PROT</name>
<proteinExistence type="predicted"/>
<dbReference type="InterPro" id="IPR002938">
    <property type="entry name" value="FAD-bd"/>
</dbReference>
<dbReference type="Gene3D" id="3.20.20.70">
    <property type="entry name" value="Aldolase class I"/>
    <property type="match status" value="1"/>
</dbReference>
<evidence type="ECO:0000259" key="1">
    <source>
        <dbReference type="Pfam" id="PF00724"/>
    </source>
</evidence>
<feature type="domain" description="NADH:flavin oxidoreductase/NADH oxidase N-terminal" evidence="1">
    <location>
        <begin position="397"/>
        <end position="730"/>
    </location>
</feature>
<evidence type="ECO:0000259" key="2">
    <source>
        <dbReference type="Pfam" id="PF01494"/>
    </source>
</evidence>
<dbReference type="InterPro" id="IPR044152">
    <property type="entry name" value="YqjM-like"/>
</dbReference>
<feature type="domain" description="FAD-binding" evidence="2">
    <location>
        <begin position="4"/>
        <end position="296"/>
    </location>
</feature>
<dbReference type="KEGG" id="fer:FNB15_12285"/>
<dbReference type="Pfam" id="PF00724">
    <property type="entry name" value="Oxidored_FMN"/>
    <property type="match status" value="1"/>
</dbReference>
<dbReference type="InterPro" id="IPR001155">
    <property type="entry name" value="OxRdtase_FMN_N"/>
</dbReference>
<evidence type="ECO:0000313" key="4">
    <source>
        <dbReference type="Proteomes" id="UP000317496"/>
    </source>
</evidence>
<dbReference type="SUPFAM" id="SSF51905">
    <property type="entry name" value="FAD/NAD(P)-binding domain"/>
    <property type="match status" value="1"/>
</dbReference>
<organism evidence="3 4">
    <name type="scientific">Ferrovibrio terrae</name>
    <dbReference type="NCBI Taxonomy" id="2594003"/>
    <lineage>
        <taxon>Bacteria</taxon>
        <taxon>Pseudomonadati</taxon>
        <taxon>Pseudomonadota</taxon>
        <taxon>Alphaproteobacteria</taxon>
        <taxon>Rhodospirillales</taxon>
        <taxon>Rhodospirillaceae</taxon>
        <taxon>Ferrovibrio</taxon>
    </lineage>
</organism>
<dbReference type="CDD" id="cd02932">
    <property type="entry name" value="OYE_YqiM_FMN"/>
    <property type="match status" value="1"/>
</dbReference>
<dbReference type="Gene3D" id="3.50.50.60">
    <property type="entry name" value="FAD/NAD(P)-binding domain"/>
    <property type="match status" value="1"/>
</dbReference>
<protein>
    <submittedName>
        <fullName evidence="3">Bifunctional salicylyl-CoA 5-hydroxylase/oxidoreductase</fullName>
    </submittedName>
</protein>
<dbReference type="NCBIfam" id="NF006101">
    <property type="entry name" value="PRK08255.1"/>
    <property type="match status" value="1"/>
</dbReference>
<evidence type="ECO:0000313" key="3">
    <source>
        <dbReference type="EMBL" id="QDO98000.1"/>
    </source>
</evidence>
<sequence>MRMTIVGAGPAGLYLALLMKKADPGHQITICERNQPDDTFGFGVVFSDETLNQFLAEDATTAQAIRENFAYWHEIDVVAGSETIRSGGHGFCGLARKKLLHILQERCIAEGVILKFGSEQQDFEALRRDCDLLVGADGINSLVRDTWKQTFQPSLDWRRNKFVWLGTTLPLDTFTFIFEANQHGLFQVHAYRFEDGLSTFIVETTEETWQRAGLDKASEADTTAYCETLFAKQLKGHKLLTNRSLWRTFPTIKCERWVHENVVLIGDAVHTAHFSIGSGTKLAMEDSIALSRALNAGHPSIPAALKAFEEARQTEVSILQHAAQVSLEWFEHTDRYREFEPIQLALSLLSRSKRITYENLRLRDPAFIGQIDRWFAEKAARQLGTAVPGGNSPPPPMFTPFRLRDMTVENRVVVSPMCQYSVEEGLPNDWTLVHLGSRAVGGAGLIITEMTDVAAEARITLGCTGLWNDQQAKAWRRITDFVHGNSKAKIAVQLGHAGRKGATTLPWSGGYDRPLPKGEDWEIVAPSALPYYPDSQVPRAMTRADMEAVRDDFVAATRLAIAAGFDMIEVHFAHGYLLSTFISPLTNQRIDDYGGSLENRMRFPLEVFDAVRAAWPAERPISVRLSAVDWVPEGLSLEESVQIAKMLKAHGCDLVDVSAGQTTIEAKPQYGRMFQTPFADAIRQEAGIATIAVGAITSADQVNTIVASGRADLCALARPHLADPYFTLHAAADYDWRGVTWPKQYDAGRDQLYQLRKREREEAQAADSFAKQRARRDEI</sequence>
<dbReference type="PANTHER" id="PTHR43303">
    <property type="entry name" value="NADPH DEHYDROGENASE C23G7.10C-RELATED"/>
    <property type="match status" value="1"/>
</dbReference>
<dbReference type="Gene3D" id="3.30.9.20">
    <property type="match status" value="1"/>
</dbReference>
<dbReference type="RefSeq" id="WP_144068981.1">
    <property type="nucleotide sequence ID" value="NZ_CP041636.1"/>
</dbReference>
<dbReference type="GO" id="GO:0071949">
    <property type="term" value="F:FAD binding"/>
    <property type="evidence" value="ECO:0007669"/>
    <property type="project" value="InterPro"/>
</dbReference>
<dbReference type="AlphaFoldDB" id="A0A516H350"/>
<dbReference type="Pfam" id="PF01494">
    <property type="entry name" value="FAD_binding_3"/>
    <property type="match status" value="1"/>
</dbReference>
<dbReference type="GO" id="GO:0010181">
    <property type="term" value="F:FMN binding"/>
    <property type="evidence" value="ECO:0007669"/>
    <property type="project" value="InterPro"/>
</dbReference>
<dbReference type="Proteomes" id="UP000317496">
    <property type="component" value="Chromosome"/>
</dbReference>
<dbReference type="PRINTS" id="PR00420">
    <property type="entry name" value="RNGMNOXGNASE"/>
</dbReference>
<dbReference type="InterPro" id="IPR036188">
    <property type="entry name" value="FAD/NAD-bd_sf"/>
</dbReference>
<gene>
    <name evidence="3" type="ORF">FNB15_12285</name>
</gene>
<dbReference type="GO" id="GO:0050661">
    <property type="term" value="F:NADP binding"/>
    <property type="evidence" value="ECO:0007669"/>
    <property type="project" value="InterPro"/>
</dbReference>
<dbReference type="GO" id="GO:0003959">
    <property type="term" value="F:NADPH dehydrogenase activity"/>
    <property type="evidence" value="ECO:0007669"/>
    <property type="project" value="InterPro"/>
</dbReference>